<accession>A0A1E1WBY5</accession>
<dbReference type="PANTHER" id="PTHR36983">
    <property type="entry name" value="DNAJ HOMOLOG SUBFAMILY C MEMBER 13"/>
    <property type="match status" value="1"/>
</dbReference>
<sequence>KLYLQNPHWNLRSPKKFLQELLTETLAALNKDSGEGSRGEVCAKALAILLRSRPALGEVCAQLGEMPRLARLLSSCPQHAVPVLAACADTQACVSALTQTEVMLGMKVAVKTCREVIGSACEALSSIFNSSVNTDRLVLQALETDLIGELLSLLETRLDGQARS</sequence>
<dbReference type="OrthoDB" id="69656at2759"/>
<gene>
    <name evidence="1" type="ORF">g.19731</name>
</gene>
<dbReference type="GO" id="GO:0006898">
    <property type="term" value="P:receptor-mediated endocytosis"/>
    <property type="evidence" value="ECO:0007669"/>
    <property type="project" value="TreeGrafter"/>
</dbReference>
<evidence type="ECO:0000313" key="1">
    <source>
        <dbReference type="EMBL" id="JAT84447.1"/>
    </source>
</evidence>
<feature type="non-terminal residue" evidence="1">
    <location>
        <position position="1"/>
    </location>
</feature>
<name>A0A1E1WBY5_PECGO</name>
<organism evidence="1">
    <name type="scientific">Pectinophora gossypiella</name>
    <name type="common">Cotton pink bollworm</name>
    <name type="synonym">Depressaria gossypiella</name>
    <dbReference type="NCBI Taxonomy" id="13191"/>
    <lineage>
        <taxon>Eukaryota</taxon>
        <taxon>Metazoa</taxon>
        <taxon>Ecdysozoa</taxon>
        <taxon>Arthropoda</taxon>
        <taxon>Hexapoda</taxon>
        <taxon>Insecta</taxon>
        <taxon>Pterygota</taxon>
        <taxon>Neoptera</taxon>
        <taxon>Endopterygota</taxon>
        <taxon>Lepidoptera</taxon>
        <taxon>Glossata</taxon>
        <taxon>Ditrysia</taxon>
        <taxon>Gelechioidea</taxon>
        <taxon>Gelechiidae</taxon>
        <taxon>Apatetrinae</taxon>
        <taxon>Pectinophora</taxon>
    </lineage>
</organism>
<dbReference type="InterPro" id="IPR044978">
    <property type="entry name" value="GRV2/DNAJC13"/>
</dbReference>
<proteinExistence type="predicted"/>
<dbReference type="GO" id="GO:2000641">
    <property type="term" value="P:regulation of early endosome to late endosome transport"/>
    <property type="evidence" value="ECO:0007669"/>
    <property type="project" value="InterPro"/>
</dbReference>
<dbReference type="AlphaFoldDB" id="A0A1E1WBY5"/>
<dbReference type="GO" id="GO:0007032">
    <property type="term" value="P:endosome organization"/>
    <property type="evidence" value="ECO:0007669"/>
    <property type="project" value="InterPro"/>
</dbReference>
<reference evidence="1" key="1">
    <citation type="submission" date="2015-09" db="EMBL/GenBank/DDBJ databases">
        <title>De novo assembly of Pectinophora gossypiella (Pink Bollworm) gut transcriptome.</title>
        <authorList>
            <person name="Tassone E.E."/>
        </authorList>
    </citation>
    <scope>NUCLEOTIDE SEQUENCE</scope>
</reference>
<dbReference type="EMBL" id="GDQN01006607">
    <property type="protein sequence ID" value="JAT84447.1"/>
    <property type="molecule type" value="Transcribed_RNA"/>
</dbReference>
<dbReference type="GO" id="GO:0010008">
    <property type="term" value="C:endosome membrane"/>
    <property type="evidence" value="ECO:0007669"/>
    <property type="project" value="TreeGrafter"/>
</dbReference>
<protein>
    <submittedName>
        <fullName evidence="1">Uncharacterized protein</fullName>
    </submittedName>
</protein>
<feature type="non-terminal residue" evidence="1">
    <location>
        <position position="164"/>
    </location>
</feature>
<dbReference type="PANTHER" id="PTHR36983:SF2">
    <property type="entry name" value="DNAJ HOMOLOG SUBFAMILY C MEMBER 13"/>
    <property type="match status" value="1"/>
</dbReference>